<dbReference type="InterPro" id="IPR012854">
    <property type="entry name" value="Cu_amine_oxidase-like_N"/>
</dbReference>
<dbReference type="SUPFAM" id="SSF54001">
    <property type="entry name" value="Cysteine proteinases"/>
    <property type="match status" value="1"/>
</dbReference>
<evidence type="ECO:0000313" key="3">
    <source>
        <dbReference type="EMBL" id="MBM7561282.1"/>
    </source>
</evidence>
<keyword evidence="4" id="KW-1185">Reference proteome</keyword>
<organism evidence="3 4">
    <name type="scientific">Fusibacter tunisiensis</name>
    <dbReference type="NCBI Taxonomy" id="1008308"/>
    <lineage>
        <taxon>Bacteria</taxon>
        <taxon>Bacillati</taxon>
        <taxon>Bacillota</taxon>
        <taxon>Clostridia</taxon>
        <taxon>Eubacteriales</taxon>
        <taxon>Eubacteriales Family XII. Incertae Sedis</taxon>
        <taxon>Fusibacter</taxon>
    </lineage>
</organism>
<dbReference type="SMART" id="SM00460">
    <property type="entry name" value="TGc"/>
    <property type="match status" value="1"/>
</dbReference>
<dbReference type="SUPFAM" id="SSF55383">
    <property type="entry name" value="Copper amine oxidase, domain N"/>
    <property type="match status" value="1"/>
</dbReference>
<accession>A0ABS2MPG6</accession>
<evidence type="ECO:0000259" key="2">
    <source>
        <dbReference type="SMART" id="SM00460"/>
    </source>
</evidence>
<comment type="caution">
    <text evidence="3">The sequence shown here is derived from an EMBL/GenBank/DDBJ whole genome shotgun (WGS) entry which is preliminary data.</text>
</comment>
<dbReference type="InterPro" id="IPR036582">
    <property type="entry name" value="Mao_N_sf"/>
</dbReference>
<sequence length="614" mass="70200">MFKYSKFLFTIGLALLLSFLIVVSNQTFANTLSPSRSGDVKKVTLILNQKQMAYPEEPYLLKGQIMVPAKWFMESISAQVYTYEAHNQLVAYKDNVFVKFTAGKDTYTLNGYPSAMPIHALTHKSQIYVPLSVVANAFELNYSYEESTKTVYLNYREEVHQYRQIGYYHYKRVKLLDWGVSFYVPEYWETMSDAYGAYGFIADYEHYRIDSRILPLDDTFTRVSLLKSLQENLLYAHDKAIEITGTKLIQVGDSYASALYYTLDNPDPKRRTHHILYVIFENKTGYLFTATYTDLNDNPLSREIFDTIVSTFEINKLSINNLSEHYVEFNTFFNADIHLDTLLYSNMVVENQLHFKGKVGLNDALLGFYVEISKDNDAVMMYVPVRNNSFDKFIYTPFGLGKHNIKIYAHMNDTPTDDGTVQINPTITSLGDYIKLTLAEDSKINRDKPILNMSVVNLSSDPIKDLLPSQFVDFDNPDIFTTSSRITYNLTSSYAKALGIYEWLYLNYTLDTTSFDGDLKSIGDLVQLKSANVLELPLLYVGLLRAIDIPARVVQGTSGDFTHFWTEAYINGKWLVADISGDLKIKIDGGPSNGFNASKLSFYEKFTQIETLPF</sequence>
<dbReference type="Pfam" id="PF01841">
    <property type="entry name" value="Transglut_core"/>
    <property type="match status" value="1"/>
</dbReference>
<dbReference type="Proteomes" id="UP000767854">
    <property type="component" value="Unassembled WGS sequence"/>
</dbReference>
<name>A0ABS2MPG6_9FIRM</name>
<keyword evidence="1" id="KW-0732">Signal</keyword>
<feature type="domain" description="Transglutaminase-like" evidence="2">
    <location>
        <begin position="525"/>
        <end position="581"/>
    </location>
</feature>
<protein>
    <recommendedName>
        <fullName evidence="2">Transglutaminase-like domain-containing protein</fullName>
    </recommendedName>
</protein>
<dbReference type="InterPro" id="IPR038765">
    <property type="entry name" value="Papain-like_cys_pep_sf"/>
</dbReference>
<dbReference type="Gene3D" id="3.30.457.10">
    <property type="entry name" value="Copper amine oxidase-like, N-terminal domain"/>
    <property type="match status" value="1"/>
</dbReference>
<feature type="signal peptide" evidence="1">
    <location>
        <begin position="1"/>
        <end position="29"/>
    </location>
</feature>
<evidence type="ECO:0000256" key="1">
    <source>
        <dbReference type="SAM" id="SignalP"/>
    </source>
</evidence>
<proteinExistence type="predicted"/>
<dbReference type="RefSeq" id="WP_204662619.1">
    <property type="nucleotide sequence ID" value="NZ_JAFBDT010000004.1"/>
</dbReference>
<gene>
    <name evidence="3" type="ORF">JOC49_000802</name>
</gene>
<feature type="chain" id="PRO_5045289582" description="Transglutaminase-like domain-containing protein" evidence="1">
    <location>
        <begin position="30"/>
        <end position="614"/>
    </location>
</feature>
<evidence type="ECO:0000313" key="4">
    <source>
        <dbReference type="Proteomes" id="UP000767854"/>
    </source>
</evidence>
<reference evidence="3 4" key="1">
    <citation type="submission" date="2021-01" db="EMBL/GenBank/DDBJ databases">
        <title>Genomic Encyclopedia of Type Strains, Phase IV (KMG-IV): sequencing the most valuable type-strain genomes for metagenomic binning, comparative biology and taxonomic classification.</title>
        <authorList>
            <person name="Goeker M."/>
        </authorList>
    </citation>
    <scope>NUCLEOTIDE SEQUENCE [LARGE SCALE GENOMIC DNA]</scope>
    <source>
        <strain evidence="3 4">DSM 24436</strain>
    </source>
</reference>
<dbReference type="Gene3D" id="3.10.620.30">
    <property type="match status" value="1"/>
</dbReference>
<dbReference type="Pfam" id="PF07833">
    <property type="entry name" value="Cu_amine_oxidN1"/>
    <property type="match status" value="1"/>
</dbReference>
<dbReference type="EMBL" id="JAFBDT010000004">
    <property type="protein sequence ID" value="MBM7561282.1"/>
    <property type="molecule type" value="Genomic_DNA"/>
</dbReference>
<dbReference type="InterPro" id="IPR002931">
    <property type="entry name" value="Transglutaminase-like"/>
</dbReference>